<sequence length="375" mass="41061">MRMGRMRAAGKGKARRINIARRNRRKGYIARRKKVFHDANATRSEARSYGADWLKRLALQGGRKEAAGKSKSERSCEHMQQCFNSWYLAHAAGTRRGYSSILRISTAFAHGYAAGDNLLRHYIPLPLRRTTAAVVVASNERRTLNAVLAQLRRLPFGEIVVVLNGCSDGSFAAMEHDPRLIKLNYPERLGHDVGRALGAAVTTKDTVLFVDGDMALPAEDLGAFLVAVEQGSDVALNDITPFLPSFAKQDSVTYSKMFLNMSLGRTDLLANSLTAVPHALSRRAIDALGHASLIIPPKAHALALVRGLTVTAPYSVNVVKNNRIRSTNTGSANPVAGLILGDHIEALAEVMKIYGPRLKFTRMTRSKLAKVRNGR</sequence>
<keyword evidence="2" id="KW-0808">Transferase</keyword>
<feature type="domain" description="Glycosyltransferase 2-like" evidence="1">
    <location>
        <begin position="134"/>
        <end position="236"/>
    </location>
</feature>
<dbReference type="Proteomes" id="UP000270678">
    <property type="component" value="Chromosome"/>
</dbReference>
<dbReference type="Pfam" id="PF00535">
    <property type="entry name" value="Glycos_transf_2"/>
    <property type="match status" value="1"/>
</dbReference>
<name>A0A3S9V3K4_9BACL</name>
<dbReference type="InterPro" id="IPR029044">
    <property type="entry name" value="Nucleotide-diphossugar_trans"/>
</dbReference>
<dbReference type="GO" id="GO:0016740">
    <property type="term" value="F:transferase activity"/>
    <property type="evidence" value="ECO:0007669"/>
    <property type="project" value="UniProtKB-KW"/>
</dbReference>
<reference evidence="3" key="1">
    <citation type="submission" date="2018-12" db="EMBL/GenBank/DDBJ databases">
        <title>Complete genome sequence of Paenibacillus sp. MBLB1234.</title>
        <authorList>
            <person name="Nam Y.-D."/>
            <person name="Kang J."/>
            <person name="Chung W.-H."/>
            <person name="Park Y.S."/>
        </authorList>
    </citation>
    <scope>NUCLEOTIDE SEQUENCE [LARGE SCALE GENOMIC DNA]</scope>
    <source>
        <strain evidence="3">MBLB1234</strain>
    </source>
</reference>
<gene>
    <name evidence="2" type="ORF">EI981_23510</name>
</gene>
<protein>
    <submittedName>
        <fullName evidence="2">Glycosyltransferase</fullName>
    </submittedName>
</protein>
<dbReference type="Gene3D" id="3.90.550.10">
    <property type="entry name" value="Spore Coat Polysaccharide Biosynthesis Protein SpsA, Chain A"/>
    <property type="match status" value="1"/>
</dbReference>
<dbReference type="InterPro" id="IPR001173">
    <property type="entry name" value="Glyco_trans_2-like"/>
</dbReference>
<dbReference type="EMBL" id="CP034346">
    <property type="protein sequence ID" value="AZS17121.1"/>
    <property type="molecule type" value="Genomic_DNA"/>
</dbReference>
<evidence type="ECO:0000313" key="2">
    <source>
        <dbReference type="EMBL" id="AZS17121.1"/>
    </source>
</evidence>
<evidence type="ECO:0000259" key="1">
    <source>
        <dbReference type="Pfam" id="PF00535"/>
    </source>
</evidence>
<accession>A0A3S9V3K4</accession>
<dbReference type="KEGG" id="plut:EI981_23510"/>
<dbReference type="AlphaFoldDB" id="A0A3S9V3K4"/>
<evidence type="ECO:0000313" key="3">
    <source>
        <dbReference type="Proteomes" id="UP000270678"/>
    </source>
</evidence>
<dbReference type="SUPFAM" id="SSF53448">
    <property type="entry name" value="Nucleotide-diphospho-sugar transferases"/>
    <property type="match status" value="1"/>
</dbReference>
<proteinExistence type="predicted"/>
<keyword evidence="3" id="KW-1185">Reference proteome</keyword>
<organism evidence="2 3">
    <name type="scientific">Paenibacillus lutimineralis</name>
    <dbReference type="NCBI Taxonomy" id="2707005"/>
    <lineage>
        <taxon>Bacteria</taxon>
        <taxon>Bacillati</taxon>
        <taxon>Bacillota</taxon>
        <taxon>Bacilli</taxon>
        <taxon>Bacillales</taxon>
        <taxon>Paenibacillaceae</taxon>
        <taxon>Paenibacillus</taxon>
    </lineage>
</organism>
<dbReference type="OrthoDB" id="2902148at2"/>